<dbReference type="GO" id="GO:0030254">
    <property type="term" value="P:protein secretion by the type III secretion system"/>
    <property type="evidence" value="ECO:0007669"/>
    <property type="project" value="InterPro"/>
</dbReference>
<evidence type="ECO:0000313" key="8">
    <source>
        <dbReference type="Proteomes" id="UP000272706"/>
    </source>
</evidence>
<evidence type="ECO:0000256" key="3">
    <source>
        <dbReference type="ARBA" id="ARBA00022490"/>
    </source>
</evidence>
<evidence type="ECO:0000313" key="7">
    <source>
        <dbReference type="EMBL" id="RJT30041.1"/>
    </source>
</evidence>
<comment type="caution">
    <text evidence="7">The sequence shown here is derived from an EMBL/GenBank/DDBJ whole genome shotgun (WGS) entry which is preliminary data.</text>
</comment>
<dbReference type="InterPro" id="IPR010586">
    <property type="entry name" value="T3SS_stator_protein"/>
</dbReference>
<reference evidence="7 8" key="1">
    <citation type="submission" date="2018-09" db="EMBL/GenBank/DDBJ databases">
        <title>Mesorhizobium carmichaelinearum sp. nov. isolated from Carmichaelinea spp. root nodules in New Zealand.</title>
        <authorList>
            <person name="De Meyer S.E."/>
        </authorList>
    </citation>
    <scope>NUCLEOTIDE SEQUENCE [LARGE SCALE GENOMIC DNA]</scope>
    <source>
        <strain evidence="7 8">ICMP19557</strain>
    </source>
</reference>
<dbReference type="RefSeq" id="WP_120017988.1">
    <property type="nucleotide sequence ID" value="NZ_QZWZ01000038.1"/>
</dbReference>
<dbReference type="NCBIfam" id="TIGR02499">
    <property type="entry name" value="HrpE_YscL_not"/>
    <property type="match status" value="1"/>
</dbReference>
<keyword evidence="8" id="KW-1185">Reference proteome</keyword>
<sequence length="212" mass="23315">MTADVPAAPVPPQMRPVEPLIRASEIEIWHSAMEARAAAERHQRRVRSWARAAYQRERTRGHTEGLDAGAEEMARLIAGAASEVARRKAVLEQELPQLVMEILSDILGAFDSGELLVRAVRHAVERKYSGAEVCLHACPKQVDMLAREFAGCDGREGRPRVRIDPDPTLSPQQCVLWSDYGNVDLGLDAQMRALRLGFGSLSDEANCDHAGA</sequence>
<comment type="subcellular location">
    <subcellularLocation>
        <location evidence="1">Cytoplasm</location>
    </subcellularLocation>
</comment>
<comment type="similarity">
    <text evidence="5">Belongs to the SctL stator family.</text>
</comment>
<evidence type="ECO:0000256" key="2">
    <source>
        <dbReference type="ARBA" id="ARBA00022448"/>
    </source>
</evidence>
<gene>
    <name evidence="7" type="ORF">D3227_30870</name>
</gene>
<dbReference type="InterPro" id="IPR051472">
    <property type="entry name" value="T3SS_Stator/FliH"/>
</dbReference>
<dbReference type="AlphaFoldDB" id="A0A3A5K4C6"/>
<organism evidence="7 8">
    <name type="scientific">Mesorhizobium waimense</name>
    <dbReference type="NCBI Taxonomy" id="1300307"/>
    <lineage>
        <taxon>Bacteria</taxon>
        <taxon>Pseudomonadati</taxon>
        <taxon>Pseudomonadota</taxon>
        <taxon>Alphaproteobacteria</taxon>
        <taxon>Hyphomicrobiales</taxon>
        <taxon>Phyllobacteriaceae</taxon>
        <taxon>Mesorhizobium</taxon>
    </lineage>
</organism>
<dbReference type="PANTHER" id="PTHR34982:SF1">
    <property type="entry name" value="FLAGELLAR ASSEMBLY PROTEIN FLIH"/>
    <property type="match status" value="1"/>
</dbReference>
<keyword evidence="2" id="KW-0813">Transport</keyword>
<dbReference type="Proteomes" id="UP000272706">
    <property type="component" value="Unassembled WGS sequence"/>
</dbReference>
<dbReference type="EMBL" id="QZWZ01000038">
    <property type="protein sequence ID" value="RJT30041.1"/>
    <property type="molecule type" value="Genomic_DNA"/>
</dbReference>
<dbReference type="InterPro" id="IPR012842">
    <property type="entry name" value="T3SS_SctL/SctL2"/>
</dbReference>
<dbReference type="GO" id="GO:0005829">
    <property type="term" value="C:cytosol"/>
    <property type="evidence" value="ECO:0007669"/>
    <property type="project" value="TreeGrafter"/>
</dbReference>
<evidence type="ECO:0000256" key="4">
    <source>
        <dbReference type="ARBA" id="ARBA00022927"/>
    </source>
</evidence>
<evidence type="ECO:0000256" key="1">
    <source>
        <dbReference type="ARBA" id="ARBA00004496"/>
    </source>
</evidence>
<dbReference type="Pfam" id="PF06635">
    <property type="entry name" value="T3SS_SCTL"/>
    <property type="match status" value="1"/>
</dbReference>
<keyword evidence="4" id="KW-0653">Protein transport</keyword>
<dbReference type="OrthoDB" id="9802671at2"/>
<protein>
    <recommendedName>
        <fullName evidence="6">Type 3 secretion system stator protein</fullName>
    </recommendedName>
</protein>
<accession>A0A3A5K4C6</accession>
<evidence type="ECO:0000256" key="5">
    <source>
        <dbReference type="ARBA" id="ARBA00024335"/>
    </source>
</evidence>
<evidence type="ECO:0000256" key="6">
    <source>
        <dbReference type="ARBA" id="ARBA00040494"/>
    </source>
</evidence>
<keyword evidence="3" id="KW-0963">Cytoplasm</keyword>
<dbReference type="PANTHER" id="PTHR34982">
    <property type="entry name" value="YOP PROTEINS TRANSLOCATION PROTEIN L"/>
    <property type="match status" value="1"/>
</dbReference>
<proteinExistence type="inferred from homology"/>
<name>A0A3A5K4C6_9HYPH</name>